<keyword evidence="2" id="KW-1185">Reference proteome</keyword>
<name>A0A1X7LA78_9FLAO</name>
<evidence type="ECO:0000313" key="1">
    <source>
        <dbReference type="EMBL" id="SMG50610.1"/>
    </source>
</evidence>
<dbReference type="Proteomes" id="UP000193420">
    <property type="component" value="Unassembled WGS sequence"/>
</dbReference>
<protein>
    <submittedName>
        <fullName evidence="1">Uncharacterized protein</fullName>
    </submittedName>
</protein>
<dbReference type="STRING" id="188872.SAMN03080602_04003"/>
<reference evidence="2" key="1">
    <citation type="submission" date="2017-04" db="EMBL/GenBank/DDBJ databases">
        <authorList>
            <person name="Varghese N."/>
            <person name="Submissions S."/>
        </authorList>
    </citation>
    <scope>NUCLEOTIDE SEQUENCE [LARGE SCALE GENOMIC DNA]</scope>
    <source>
        <strain evidence="2">DSM 19835</strain>
    </source>
</reference>
<organism evidence="1 2">
    <name type="scientific">Arenibacter troitsensis</name>
    <dbReference type="NCBI Taxonomy" id="188872"/>
    <lineage>
        <taxon>Bacteria</taxon>
        <taxon>Pseudomonadati</taxon>
        <taxon>Bacteroidota</taxon>
        <taxon>Flavobacteriia</taxon>
        <taxon>Flavobacteriales</taxon>
        <taxon>Flavobacteriaceae</taxon>
        <taxon>Arenibacter</taxon>
    </lineage>
</organism>
<dbReference type="AlphaFoldDB" id="A0A1X7LA78"/>
<proteinExistence type="predicted"/>
<dbReference type="EMBL" id="FXAO01000011">
    <property type="protein sequence ID" value="SMG50610.1"/>
    <property type="molecule type" value="Genomic_DNA"/>
</dbReference>
<sequence length="156" mass="17934">MLNSSSSFDSRMNRALQKYILLLCILLINGFNTIYAHTNFEVDRYFSILNLGASEISPCELEEELAPVVFADTSVLEVQKLLVAEVTDFEEEEEESDEIVLSPETNLIYGGLATAIFYAQMWEYLSSDLENDLAYIDTHAFATPYKRYIRFQVFRI</sequence>
<accession>A0A1X7LA78</accession>
<gene>
    <name evidence="1" type="ORF">SAMN03080602_04003</name>
</gene>
<evidence type="ECO:0000313" key="2">
    <source>
        <dbReference type="Proteomes" id="UP000193420"/>
    </source>
</evidence>